<reference evidence="2 3" key="1">
    <citation type="submission" date="2016-10" db="EMBL/GenBank/DDBJ databases">
        <authorList>
            <person name="de Groot N.N."/>
        </authorList>
    </citation>
    <scope>NUCLEOTIDE SEQUENCE [LARGE SCALE GENOMIC DNA]</scope>
    <source>
        <strain evidence="2 3">CPCC 202808</strain>
    </source>
</reference>
<dbReference type="EMBL" id="JACBZA010000001">
    <property type="protein sequence ID" value="NYH85239.1"/>
    <property type="molecule type" value="Genomic_DNA"/>
</dbReference>
<reference evidence="1 4" key="2">
    <citation type="submission" date="2020-07" db="EMBL/GenBank/DDBJ databases">
        <title>Sequencing the genomes of 1000 actinobacteria strains.</title>
        <authorList>
            <person name="Klenk H.-P."/>
        </authorList>
    </citation>
    <scope>NUCLEOTIDE SEQUENCE [LARGE SCALE GENOMIC DNA]</scope>
    <source>
        <strain evidence="1 4">DSM 45117</strain>
    </source>
</reference>
<accession>A0A1I3ABY4</accession>
<evidence type="ECO:0000313" key="3">
    <source>
        <dbReference type="Proteomes" id="UP000199052"/>
    </source>
</evidence>
<protein>
    <submittedName>
        <fullName evidence="2">Uncharacterized protein</fullName>
    </submittedName>
</protein>
<dbReference type="AlphaFoldDB" id="A0A1I3ABY4"/>
<organism evidence="2 3">
    <name type="scientific">Actinopolymorpha cephalotaxi</name>
    <dbReference type="NCBI Taxonomy" id="504797"/>
    <lineage>
        <taxon>Bacteria</taxon>
        <taxon>Bacillati</taxon>
        <taxon>Actinomycetota</taxon>
        <taxon>Actinomycetes</taxon>
        <taxon>Propionibacteriales</taxon>
        <taxon>Actinopolymorphaceae</taxon>
        <taxon>Actinopolymorpha</taxon>
    </lineage>
</organism>
<dbReference type="EMBL" id="FOOI01000018">
    <property type="protein sequence ID" value="SFH47219.1"/>
    <property type="molecule type" value="Genomic_DNA"/>
</dbReference>
<dbReference type="OrthoDB" id="1365577at2"/>
<dbReference type="Proteomes" id="UP000199052">
    <property type="component" value="Unassembled WGS sequence"/>
</dbReference>
<evidence type="ECO:0000313" key="2">
    <source>
        <dbReference type="EMBL" id="SFH47219.1"/>
    </source>
</evidence>
<evidence type="ECO:0000313" key="1">
    <source>
        <dbReference type="EMBL" id="NYH85239.1"/>
    </source>
</evidence>
<sequence>MPFYRRRWDERRGDHYDDWGAAVYYFWVRGEVVEQQVEIYDAGVMLAYDRCHLEDDFGMLSQGGLDPDEWASYEIDIDTYQREVDGQPYNRRP</sequence>
<evidence type="ECO:0000313" key="4">
    <source>
        <dbReference type="Proteomes" id="UP000533017"/>
    </source>
</evidence>
<dbReference type="RefSeq" id="WP_092888504.1">
    <property type="nucleotide sequence ID" value="NZ_FOOI01000018.1"/>
</dbReference>
<gene>
    <name evidence="1" type="ORF">FHR37_004090</name>
    <name evidence="2" type="ORF">SAMN05421678_118145</name>
</gene>
<proteinExistence type="predicted"/>
<dbReference type="Proteomes" id="UP000533017">
    <property type="component" value="Unassembled WGS sequence"/>
</dbReference>
<keyword evidence="4" id="KW-1185">Reference proteome</keyword>
<name>A0A1I3ABY4_9ACTN</name>